<dbReference type="SUPFAM" id="SSF144083">
    <property type="entry name" value="Magnesium transport protein CorA, transmembrane region"/>
    <property type="match status" value="1"/>
</dbReference>
<dbReference type="InterPro" id="IPR045863">
    <property type="entry name" value="CorA_TM1_TM2"/>
</dbReference>
<comment type="subcellular location">
    <subcellularLocation>
        <location evidence="1">Membrane</location>
        <topology evidence="1">Multi-pass membrane protein</topology>
    </subcellularLocation>
</comment>
<name>A0A4S5BPE6_9BURK</name>
<dbReference type="RefSeq" id="WP_136405777.1">
    <property type="nucleotide sequence ID" value="NZ_JARXRQ010000009.1"/>
</dbReference>
<accession>A0A4S5BPE6</accession>
<evidence type="ECO:0000256" key="5">
    <source>
        <dbReference type="SAM" id="Phobius"/>
    </source>
</evidence>
<dbReference type="Proteomes" id="UP000306236">
    <property type="component" value="Unassembled WGS sequence"/>
</dbReference>
<dbReference type="OrthoDB" id="192288at2"/>
<keyword evidence="4 5" id="KW-0472">Membrane</keyword>
<gene>
    <name evidence="6" type="ORF">E8K88_06135</name>
</gene>
<sequence>MTSRERYQWPVSEAITRRIGTASFGAQRAIFEDQQLLLILHAPPQTGQPRQHEIFLRLPDDEPRGVWLYKGRKGGQAAMADLLARYQSAYDRLSDALDEAETSAALFAIIGDCIPLTRAAANLQKAIEAGRDAVKDDLWLIDQRDKVVELARNFELLLADARLELDYRLAQAAEHQTRATEAVTRAQRKLNTIAALTFPIMALGAAWGMNLHSSWEAASPVLFWLVIAIGLGLGLIVRHWVNQDDSQAADSGH</sequence>
<evidence type="ECO:0008006" key="8">
    <source>
        <dbReference type="Google" id="ProtNLM"/>
    </source>
</evidence>
<dbReference type="AlphaFoldDB" id="A0A4S5BPE6"/>
<keyword evidence="3 5" id="KW-1133">Transmembrane helix</keyword>
<evidence type="ECO:0000313" key="6">
    <source>
        <dbReference type="EMBL" id="THJ34567.1"/>
    </source>
</evidence>
<feature type="transmembrane region" description="Helical" evidence="5">
    <location>
        <begin position="221"/>
        <end position="241"/>
    </location>
</feature>
<evidence type="ECO:0000256" key="3">
    <source>
        <dbReference type="ARBA" id="ARBA00022989"/>
    </source>
</evidence>
<reference evidence="6 7" key="1">
    <citation type="submission" date="2019-04" db="EMBL/GenBank/DDBJ databases">
        <title>Lampropedia sp YIM MLB12 draf genome.</title>
        <authorList>
            <person name="Wang Y.-X."/>
        </authorList>
    </citation>
    <scope>NUCLEOTIDE SEQUENCE [LARGE SCALE GENOMIC DNA]</scope>
    <source>
        <strain evidence="6 7">YIM MLB12</strain>
    </source>
</reference>
<organism evidence="6 7">
    <name type="scientific">Lampropedia aestuarii</name>
    <dbReference type="NCBI Taxonomy" id="2562762"/>
    <lineage>
        <taxon>Bacteria</taxon>
        <taxon>Pseudomonadati</taxon>
        <taxon>Pseudomonadota</taxon>
        <taxon>Betaproteobacteria</taxon>
        <taxon>Burkholderiales</taxon>
        <taxon>Comamonadaceae</taxon>
        <taxon>Lampropedia</taxon>
    </lineage>
</organism>
<comment type="caution">
    <text evidence="6">The sequence shown here is derived from an EMBL/GenBank/DDBJ whole genome shotgun (WGS) entry which is preliminary data.</text>
</comment>
<feature type="transmembrane region" description="Helical" evidence="5">
    <location>
        <begin position="190"/>
        <end position="209"/>
    </location>
</feature>
<keyword evidence="7" id="KW-1185">Reference proteome</keyword>
<evidence type="ECO:0000313" key="7">
    <source>
        <dbReference type="Proteomes" id="UP000306236"/>
    </source>
</evidence>
<evidence type="ECO:0000256" key="2">
    <source>
        <dbReference type="ARBA" id="ARBA00022692"/>
    </source>
</evidence>
<evidence type="ECO:0000256" key="4">
    <source>
        <dbReference type="ARBA" id="ARBA00023136"/>
    </source>
</evidence>
<evidence type="ECO:0000256" key="1">
    <source>
        <dbReference type="ARBA" id="ARBA00004141"/>
    </source>
</evidence>
<dbReference type="EMBL" id="SSWX01000006">
    <property type="protein sequence ID" value="THJ34567.1"/>
    <property type="molecule type" value="Genomic_DNA"/>
</dbReference>
<protein>
    <recommendedName>
        <fullName evidence="8">Magnesium transporter CorA family protein</fullName>
    </recommendedName>
</protein>
<proteinExistence type="predicted"/>
<keyword evidence="2 5" id="KW-0812">Transmembrane</keyword>
<dbReference type="GO" id="GO:0016020">
    <property type="term" value="C:membrane"/>
    <property type="evidence" value="ECO:0007669"/>
    <property type="project" value="UniProtKB-SubCell"/>
</dbReference>